<evidence type="ECO:0000256" key="3">
    <source>
        <dbReference type="ARBA" id="ARBA00022705"/>
    </source>
</evidence>
<keyword evidence="3" id="KW-0235">DNA replication</keyword>
<dbReference type="OrthoDB" id="41758at2"/>
<evidence type="ECO:0000256" key="4">
    <source>
        <dbReference type="ARBA" id="ARBA00022932"/>
    </source>
</evidence>
<dbReference type="Gene3D" id="1.10.8.60">
    <property type="match status" value="1"/>
</dbReference>
<dbReference type="PANTHER" id="PTHR34388">
    <property type="entry name" value="DNA POLYMERASE III SUBUNIT DELTA"/>
    <property type="match status" value="1"/>
</dbReference>
<evidence type="ECO:0000313" key="5">
    <source>
        <dbReference type="EMBL" id="PNR97762.1"/>
    </source>
</evidence>
<dbReference type="GO" id="GO:0009360">
    <property type="term" value="C:DNA polymerase III complex"/>
    <property type="evidence" value="ECO:0007669"/>
    <property type="project" value="TreeGrafter"/>
</dbReference>
<dbReference type="PANTHER" id="PTHR34388:SF1">
    <property type="entry name" value="DNA POLYMERASE III SUBUNIT DELTA"/>
    <property type="match status" value="1"/>
</dbReference>
<dbReference type="GO" id="GO:0003887">
    <property type="term" value="F:DNA-directed DNA polymerase activity"/>
    <property type="evidence" value="ECO:0007669"/>
    <property type="project" value="UniProtKB-KW"/>
</dbReference>
<dbReference type="RefSeq" id="WP_103066526.1">
    <property type="nucleotide sequence ID" value="NZ_AZRL01000004.1"/>
</dbReference>
<keyword evidence="1" id="KW-0808">Transferase</keyword>
<accession>A0A2K1P4Q8</accession>
<keyword evidence="2" id="KW-0548">Nucleotidyltransferase</keyword>
<protein>
    <recommendedName>
        <fullName evidence="7">DNA polymerase III delta N-terminal domain-containing protein</fullName>
    </recommendedName>
</protein>
<dbReference type="GO" id="GO:0003677">
    <property type="term" value="F:DNA binding"/>
    <property type="evidence" value="ECO:0007669"/>
    <property type="project" value="InterPro"/>
</dbReference>
<evidence type="ECO:0000256" key="1">
    <source>
        <dbReference type="ARBA" id="ARBA00022679"/>
    </source>
</evidence>
<organism evidence="5 6">
    <name type="scientific">Petrotoga olearia DSM 13574</name>
    <dbReference type="NCBI Taxonomy" id="1122955"/>
    <lineage>
        <taxon>Bacteria</taxon>
        <taxon>Thermotogati</taxon>
        <taxon>Thermotogota</taxon>
        <taxon>Thermotogae</taxon>
        <taxon>Petrotogales</taxon>
        <taxon>Petrotogaceae</taxon>
        <taxon>Petrotoga</taxon>
    </lineage>
</organism>
<dbReference type="EMBL" id="AZRL01000004">
    <property type="protein sequence ID" value="PNR97762.1"/>
    <property type="molecule type" value="Genomic_DNA"/>
</dbReference>
<reference evidence="5 6" key="1">
    <citation type="submission" date="2013-12" db="EMBL/GenBank/DDBJ databases">
        <title>Comparative genomics of Petrotoga isolates.</title>
        <authorList>
            <person name="Nesbo C.L."/>
            <person name="Charchuk R."/>
            <person name="Chow K."/>
        </authorList>
    </citation>
    <scope>NUCLEOTIDE SEQUENCE [LARGE SCALE GENOMIC DNA]</scope>
    <source>
        <strain evidence="5 6">DSM 13574</strain>
    </source>
</reference>
<evidence type="ECO:0000256" key="2">
    <source>
        <dbReference type="ARBA" id="ARBA00022695"/>
    </source>
</evidence>
<name>A0A2K1P4Q8_9BACT</name>
<sequence>MQKIFILGNSTIQKRIRIEEIIEKSPSAEIVTLSPENYVDEDINNLFTMGSIFSTNRIIIISDFDSFKIPYQEKISTLLKNYENSFEGILILDSQKENKYLKEINFDKKIEAMVPPPWKDELWIGMVKDLAGKLNKQLSNETAEKIIQFVGKNEDLLYEEIKKLSIYSDTEIISIKDVEDVSTYFSTANYEELCYDLATKRLPHSLIKLQLMVKSSLFSPIALANYLYRYFLDLYAVILNTERKTTYNWSEIVKISKESMVSQQRVASFLGFNFKNEKVKKTNVEKLYSTSSIEKIIINLEELDRSLKIGGEPKVLFPKLFEEICSSNL</sequence>
<gene>
    <name evidence="5" type="ORF">X929_02880</name>
</gene>
<evidence type="ECO:0000313" key="6">
    <source>
        <dbReference type="Proteomes" id="UP000236434"/>
    </source>
</evidence>
<comment type="caution">
    <text evidence="5">The sequence shown here is derived from an EMBL/GenBank/DDBJ whole genome shotgun (WGS) entry which is preliminary data.</text>
</comment>
<proteinExistence type="predicted"/>
<dbReference type="AlphaFoldDB" id="A0A2K1P4Q8"/>
<evidence type="ECO:0008006" key="7">
    <source>
        <dbReference type="Google" id="ProtNLM"/>
    </source>
</evidence>
<dbReference type="SUPFAM" id="SSF52540">
    <property type="entry name" value="P-loop containing nucleoside triphosphate hydrolases"/>
    <property type="match status" value="1"/>
</dbReference>
<keyword evidence="4" id="KW-0239">DNA-directed DNA polymerase</keyword>
<dbReference type="GO" id="GO:0006261">
    <property type="term" value="P:DNA-templated DNA replication"/>
    <property type="evidence" value="ECO:0007669"/>
    <property type="project" value="TreeGrafter"/>
</dbReference>
<dbReference type="InterPro" id="IPR027417">
    <property type="entry name" value="P-loop_NTPase"/>
</dbReference>
<dbReference type="InterPro" id="IPR005790">
    <property type="entry name" value="DNA_polIII_delta"/>
</dbReference>
<dbReference type="Proteomes" id="UP000236434">
    <property type="component" value="Unassembled WGS sequence"/>
</dbReference>